<dbReference type="InterPro" id="IPR050791">
    <property type="entry name" value="Aldo-Keto_reductase"/>
</dbReference>
<evidence type="ECO:0000256" key="2">
    <source>
        <dbReference type="ARBA" id="ARBA00023014"/>
    </source>
</evidence>
<dbReference type="GO" id="GO:0051536">
    <property type="term" value="F:iron-sulfur cluster binding"/>
    <property type="evidence" value="ECO:0007669"/>
    <property type="project" value="UniProtKB-KW"/>
</dbReference>
<dbReference type="SUPFAM" id="SSF51430">
    <property type="entry name" value="NAD(P)-linked oxidoreductase"/>
    <property type="match status" value="1"/>
</dbReference>
<dbReference type="InterPro" id="IPR006311">
    <property type="entry name" value="TAT_signal"/>
</dbReference>
<name>A0A1K1LFH8_9BACT</name>
<dbReference type="PROSITE" id="PS51318">
    <property type="entry name" value="TAT"/>
    <property type="match status" value="1"/>
</dbReference>
<dbReference type="Gene3D" id="3.20.20.100">
    <property type="entry name" value="NADP-dependent oxidoreductase domain"/>
    <property type="match status" value="1"/>
</dbReference>
<dbReference type="Proteomes" id="UP000186323">
    <property type="component" value="Chromosome I"/>
</dbReference>
<organism evidence="4 5">
    <name type="scientific">Desulfovibrio piger</name>
    <dbReference type="NCBI Taxonomy" id="901"/>
    <lineage>
        <taxon>Bacteria</taxon>
        <taxon>Pseudomonadati</taxon>
        <taxon>Thermodesulfobacteriota</taxon>
        <taxon>Desulfovibrionia</taxon>
        <taxon>Desulfovibrionales</taxon>
        <taxon>Desulfovibrionaceae</taxon>
        <taxon>Desulfovibrio</taxon>
    </lineage>
</organism>
<dbReference type="KEGG" id="dpg:DESPIGER_1613"/>
<dbReference type="CDD" id="cd19078">
    <property type="entry name" value="AKR_AKR13C1_2"/>
    <property type="match status" value="1"/>
</dbReference>
<keyword evidence="2" id="KW-0411">Iron-sulfur</keyword>
<proteinExistence type="predicted"/>
<keyword evidence="2" id="KW-0408">Iron</keyword>
<evidence type="ECO:0000259" key="3">
    <source>
        <dbReference type="Pfam" id="PF00248"/>
    </source>
</evidence>
<sequence length="391" mass="42751">MKDSSPHYVAGRRDILRGAALLAAAPLLAGGLPDMARADGKQKAMPGKNDALDLPLMTHLRTLGTGKAAMTISALGFGVMGATYNRGIAPDKKSLIRLLHQAVEHGITLFDTAQVYGPLTNEKLVGEALSPYKGRIAISTKFGHRIIDGVYQDGQLDSTPATIRRVAEESLKRLRVEAIDLFYQHRFDPAVPIEDVAGTVGDLIREGKVKHFGLCEVGPGTIRRAHAVQPVTAVQSEYHLMWREPERSIFPVLVELGIGFVPYSPLNRGFLGGDMTGYTRFDSGNDNRASLPRFTPEALRHNLQIVERLHRFGRPRGITGAQAALGWLLHKADWIVPIPGTTKLSHLEENIRAASLAVSPEEWQELEAAIAAVEIMGDRYPADQQKQVQSS</sequence>
<reference evidence="5" key="1">
    <citation type="submission" date="2016-10" db="EMBL/GenBank/DDBJ databases">
        <authorList>
            <person name="Wegmann U."/>
        </authorList>
    </citation>
    <scope>NUCLEOTIDE SEQUENCE [LARGE SCALE GENOMIC DNA]</scope>
</reference>
<dbReference type="GO" id="GO:0005737">
    <property type="term" value="C:cytoplasm"/>
    <property type="evidence" value="ECO:0007669"/>
    <property type="project" value="TreeGrafter"/>
</dbReference>
<dbReference type="InterPro" id="IPR036812">
    <property type="entry name" value="NAD(P)_OxRdtase_dom_sf"/>
</dbReference>
<dbReference type="InterPro" id="IPR023210">
    <property type="entry name" value="NADP_OxRdtase_dom"/>
</dbReference>
<keyword evidence="2" id="KW-0479">Metal-binding</keyword>
<protein>
    <submittedName>
        <fullName evidence="4">Aldo-keto reductase</fullName>
    </submittedName>
</protein>
<dbReference type="EMBL" id="LT630450">
    <property type="protein sequence ID" value="SFV73450.1"/>
    <property type="molecule type" value="Genomic_DNA"/>
</dbReference>
<dbReference type="AlphaFoldDB" id="A0A1K1LFH8"/>
<keyword evidence="5" id="KW-1185">Reference proteome</keyword>
<accession>A0A1K1LFH8</accession>
<dbReference type="OrthoDB" id="5523216at2"/>
<evidence type="ECO:0000256" key="1">
    <source>
        <dbReference type="ARBA" id="ARBA00023002"/>
    </source>
</evidence>
<evidence type="ECO:0000313" key="5">
    <source>
        <dbReference type="Proteomes" id="UP000186323"/>
    </source>
</evidence>
<dbReference type="Pfam" id="PF00248">
    <property type="entry name" value="Aldo_ket_red"/>
    <property type="match status" value="1"/>
</dbReference>
<keyword evidence="1" id="KW-0560">Oxidoreductase</keyword>
<feature type="domain" description="NADP-dependent oxidoreductase" evidence="3">
    <location>
        <begin position="75"/>
        <end position="370"/>
    </location>
</feature>
<dbReference type="GO" id="GO:0016491">
    <property type="term" value="F:oxidoreductase activity"/>
    <property type="evidence" value="ECO:0007669"/>
    <property type="project" value="UniProtKB-KW"/>
</dbReference>
<dbReference type="PANTHER" id="PTHR43625:SF77">
    <property type="entry name" value="ALDO-KETO REDUCTASE"/>
    <property type="match status" value="1"/>
</dbReference>
<dbReference type="PANTHER" id="PTHR43625">
    <property type="entry name" value="AFLATOXIN B1 ALDEHYDE REDUCTASE"/>
    <property type="match status" value="1"/>
</dbReference>
<dbReference type="RefSeq" id="WP_072335234.1">
    <property type="nucleotide sequence ID" value="NZ_CALJDE010000066.1"/>
</dbReference>
<gene>
    <name evidence="4" type="ORF">DESPIGER_1613</name>
</gene>
<evidence type="ECO:0000313" key="4">
    <source>
        <dbReference type="EMBL" id="SFV73450.1"/>
    </source>
</evidence>